<dbReference type="AlphaFoldDB" id="A0AAV7VB84"/>
<evidence type="ECO:0000313" key="2">
    <source>
        <dbReference type="Proteomes" id="UP001066276"/>
    </source>
</evidence>
<name>A0AAV7VB84_PLEWA</name>
<sequence length="75" mass="8271">MRRSRAALPARVILTAVLPGPKDRVGHLHVVTPWAPMKVQQQSKEVAGMLLAVRGSCEESASQGNPWNRRAMWPS</sequence>
<protein>
    <submittedName>
        <fullName evidence="1">Uncharacterized protein</fullName>
    </submittedName>
</protein>
<dbReference type="EMBL" id="JANPWB010000003">
    <property type="protein sequence ID" value="KAJ1198583.1"/>
    <property type="molecule type" value="Genomic_DNA"/>
</dbReference>
<proteinExistence type="predicted"/>
<accession>A0AAV7VB84</accession>
<evidence type="ECO:0000313" key="1">
    <source>
        <dbReference type="EMBL" id="KAJ1198583.1"/>
    </source>
</evidence>
<keyword evidence="2" id="KW-1185">Reference proteome</keyword>
<gene>
    <name evidence="1" type="ORF">NDU88_002422</name>
</gene>
<reference evidence="1" key="1">
    <citation type="journal article" date="2022" name="bioRxiv">
        <title>Sequencing and chromosome-scale assembly of the giantPleurodeles waltlgenome.</title>
        <authorList>
            <person name="Brown T."/>
            <person name="Elewa A."/>
            <person name="Iarovenko S."/>
            <person name="Subramanian E."/>
            <person name="Araus A.J."/>
            <person name="Petzold A."/>
            <person name="Susuki M."/>
            <person name="Suzuki K.-i.T."/>
            <person name="Hayashi T."/>
            <person name="Toyoda A."/>
            <person name="Oliveira C."/>
            <person name="Osipova E."/>
            <person name="Leigh N.D."/>
            <person name="Simon A."/>
            <person name="Yun M.H."/>
        </authorList>
    </citation>
    <scope>NUCLEOTIDE SEQUENCE</scope>
    <source>
        <strain evidence="1">20211129_DDA</strain>
        <tissue evidence="1">Liver</tissue>
    </source>
</reference>
<comment type="caution">
    <text evidence="1">The sequence shown here is derived from an EMBL/GenBank/DDBJ whole genome shotgun (WGS) entry which is preliminary data.</text>
</comment>
<organism evidence="1 2">
    <name type="scientific">Pleurodeles waltl</name>
    <name type="common">Iberian ribbed newt</name>
    <dbReference type="NCBI Taxonomy" id="8319"/>
    <lineage>
        <taxon>Eukaryota</taxon>
        <taxon>Metazoa</taxon>
        <taxon>Chordata</taxon>
        <taxon>Craniata</taxon>
        <taxon>Vertebrata</taxon>
        <taxon>Euteleostomi</taxon>
        <taxon>Amphibia</taxon>
        <taxon>Batrachia</taxon>
        <taxon>Caudata</taxon>
        <taxon>Salamandroidea</taxon>
        <taxon>Salamandridae</taxon>
        <taxon>Pleurodelinae</taxon>
        <taxon>Pleurodeles</taxon>
    </lineage>
</organism>
<dbReference type="Proteomes" id="UP001066276">
    <property type="component" value="Chromosome 2_1"/>
</dbReference>